<protein>
    <recommendedName>
        <fullName evidence="1">Cysteine-rich CPCC domain-containing protein</fullName>
    </recommendedName>
</protein>
<dbReference type="InterPro" id="IPR025983">
    <property type="entry name" value="Cys_rich_CPCC"/>
</dbReference>
<dbReference type="Proteomes" id="UP000028725">
    <property type="component" value="Unassembled WGS sequence"/>
</dbReference>
<comment type="caution">
    <text evidence="2">The sequence shown here is derived from an EMBL/GenBank/DDBJ whole genome shotgun (WGS) entry which is preliminary data.</text>
</comment>
<dbReference type="STRING" id="394096.DB31_0275"/>
<dbReference type="EMBL" id="JMCB01000001">
    <property type="protein sequence ID" value="KFE72014.1"/>
    <property type="molecule type" value="Genomic_DNA"/>
</dbReference>
<name>A0A085WWF1_9BACT</name>
<dbReference type="Pfam" id="PF14206">
    <property type="entry name" value="Cys_rich_CPCC"/>
    <property type="match status" value="1"/>
</dbReference>
<sequence>MQRDALIRLIAREFVARRPPHEKLSELDAYWHWDEDSDGWQRLPGSVREEMLRRPDSPPKLWRSTYDAFFEFLEEDARRIVRNEALLEEARVLGVEVDSVEGQPAPAEPCPCCGFRTFLWRGEYDICPVCMWEDDREQDAFSDGPERLARFSSPNHMTRAEYRDAYEAHREEDLRSGDPERLRKYERFLR</sequence>
<proteinExistence type="predicted"/>
<evidence type="ECO:0000313" key="2">
    <source>
        <dbReference type="EMBL" id="KFE72014.1"/>
    </source>
</evidence>
<keyword evidence="3" id="KW-1185">Reference proteome</keyword>
<accession>A0A085WWF1</accession>
<dbReference type="OrthoDB" id="1456570at2"/>
<evidence type="ECO:0000259" key="1">
    <source>
        <dbReference type="Pfam" id="PF14206"/>
    </source>
</evidence>
<evidence type="ECO:0000313" key="3">
    <source>
        <dbReference type="Proteomes" id="UP000028725"/>
    </source>
</evidence>
<reference evidence="2 3" key="1">
    <citation type="submission" date="2014-04" db="EMBL/GenBank/DDBJ databases">
        <title>Genome assembly of Hyalangium minutum DSM 14724.</title>
        <authorList>
            <person name="Sharma G."/>
            <person name="Subramanian S."/>
        </authorList>
    </citation>
    <scope>NUCLEOTIDE SEQUENCE [LARGE SCALE GENOMIC DNA]</scope>
    <source>
        <strain evidence="2 3">DSM 14724</strain>
    </source>
</reference>
<organism evidence="2 3">
    <name type="scientific">Hyalangium minutum</name>
    <dbReference type="NCBI Taxonomy" id="394096"/>
    <lineage>
        <taxon>Bacteria</taxon>
        <taxon>Pseudomonadati</taxon>
        <taxon>Myxococcota</taxon>
        <taxon>Myxococcia</taxon>
        <taxon>Myxococcales</taxon>
        <taxon>Cystobacterineae</taxon>
        <taxon>Archangiaceae</taxon>
        <taxon>Hyalangium</taxon>
    </lineage>
</organism>
<gene>
    <name evidence="2" type="ORF">DB31_0275</name>
</gene>
<dbReference type="AlphaFoldDB" id="A0A085WWF1"/>
<feature type="domain" description="Cysteine-rich CPCC" evidence="1">
    <location>
        <begin position="109"/>
        <end position="168"/>
    </location>
</feature>